<gene>
    <name evidence="4" type="ORF">SAMN05216261_0034</name>
</gene>
<dbReference type="SUPFAM" id="SSF49464">
    <property type="entry name" value="Carboxypeptidase regulatory domain-like"/>
    <property type="match status" value="1"/>
</dbReference>
<keyword evidence="4" id="KW-0675">Receptor</keyword>
<dbReference type="eggNOG" id="COG4771">
    <property type="taxonomic scope" value="Bacteria"/>
</dbReference>
<keyword evidence="5" id="KW-1185">Reference proteome</keyword>
<protein>
    <submittedName>
        <fullName evidence="4">Outer membrane receptor proteins, mostly Fe transport</fullName>
    </submittedName>
</protein>
<dbReference type="SUPFAM" id="SSF56935">
    <property type="entry name" value="Porins"/>
    <property type="match status" value="1"/>
</dbReference>
<evidence type="ECO:0000313" key="4">
    <source>
        <dbReference type="EMBL" id="SHI29051.1"/>
    </source>
</evidence>
<dbReference type="GO" id="GO:0009279">
    <property type="term" value="C:cell outer membrane"/>
    <property type="evidence" value="ECO:0007669"/>
    <property type="project" value="UniProtKB-SubCell"/>
</dbReference>
<dbReference type="Gene3D" id="2.170.130.10">
    <property type="entry name" value="TonB-dependent receptor, plug domain"/>
    <property type="match status" value="1"/>
</dbReference>
<reference evidence="4 5" key="1">
    <citation type="submission" date="2016-11" db="EMBL/GenBank/DDBJ databases">
        <authorList>
            <person name="Jaros S."/>
            <person name="Januszkiewicz K."/>
            <person name="Wedrychowicz H."/>
        </authorList>
    </citation>
    <scope>NUCLEOTIDE SEQUENCE [LARGE SCALE GENOMIC DNA]</scope>
    <source>
        <strain evidence="4 5">CGMCC 1.12213</strain>
    </source>
</reference>
<keyword evidence="3" id="KW-0998">Cell outer membrane</keyword>
<organism evidence="4 5">
    <name type="scientific">Algibacter luteus</name>
    <dbReference type="NCBI Taxonomy" id="1178825"/>
    <lineage>
        <taxon>Bacteria</taxon>
        <taxon>Pseudomonadati</taxon>
        <taxon>Bacteroidota</taxon>
        <taxon>Flavobacteriia</taxon>
        <taxon>Flavobacteriales</taxon>
        <taxon>Flavobacteriaceae</taxon>
        <taxon>Algibacter</taxon>
    </lineage>
</organism>
<dbReference type="InterPro" id="IPR036942">
    <property type="entry name" value="Beta-barrel_TonB_sf"/>
</dbReference>
<dbReference type="Gene3D" id="2.40.170.20">
    <property type="entry name" value="TonB-dependent receptor, beta-barrel domain"/>
    <property type="match status" value="1"/>
</dbReference>
<evidence type="ECO:0000256" key="3">
    <source>
        <dbReference type="ARBA" id="ARBA00023237"/>
    </source>
</evidence>
<dbReference type="AlphaFoldDB" id="A0A1M5ZXS3"/>
<name>A0A1M5ZXS3_9FLAO</name>
<dbReference type="Pfam" id="PF13715">
    <property type="entry name" value="CarbopepD_reg_2"/>
    <property type="match status" value="1"/>
</dbReference>
<dbReference type="OrthoDB" id="9803050at2"/>
<dbReference type="PROSITE" id="PS51257">
    <property type="entry name" value="PROKAR_LIPOPROTEIN"/>
    <property type="match status" value="1"/>
</dbReference>
<dbReference type="InterPro" id="IPR037066">
    <property type="entry name" value="Plug_dom_sf"/>
</dbReference>
<dbReference type="RefSeq" id="WP_019387127.1">
    <property type="nucleotide sequence ID" value="NZ_ALIH01000004.1"/>
</dbReference>
<evidence type="ECO:0000256" key="1">
    <source>
        <dbReference type="ARBA" id="ARBA00004442"/>
    </source>
</evidence>
<accession>A0A1M5ZXS3</accession>
<keyword evidence="2" id="KW-0472">Membrane</keyword>
<evidence type="ECO:0000313" key="5">
    <source>
        <dbReference type="Proteomes" id="UP000184396"/>
    </source>
</evidence>
<proteinExistence type="predicted"/>
<sequence>MVIRKKKIIIFFSLLFFVLFSCYAQKTKKQESLSHVIDVLQERFDVQFNYAEDTIDDFVIMPPLERLSLNEVLAYLETKTGLSFSIMNDRIVLVKPKKDSIFCGYIKDKSNLQPLVAATIQSTNHSTITDDNGFFQIEIENINTPITIRFLGYKTITKPLHEFSILKCEDIYLSSNVQSLAEVVISNYITGGINKLSDGSYEIDFSNFDILPGLIDDDVLQSVQAFPGIQSINESVSNINIRGGTHDQNLMLWDGIKMYQSGHFFGLISMYNPHITQTVFLRKNGSDVSYTDGVSGTIAMQTDKAINKEFDGLAEVNLTNINSFVDVPINKSSSIQIAARKSISDFVETPTYTAFFDRISQNTEVSSNASTITNSNETFDFYDTSFRWIYKISDTDEVRLNFINVHNQLQFNENATINNQFVSRESQLSQNSIAGALHYIREWNQDFNTELEIYETDYKLKAVNVNVLESQRYLQENIVSETSIKLKSNYKLNNTFKFLTGYHFVETEVTNLDDVDIPRFKNLVSEVLRTHGIFSQIDYKSLNRRTSLNVGLRYNYINKFKKSIWEPRLNFSHQFLEHFSFEVLGEYKHQNTSQVINFQNDFLGIEKRRWQLSNNQNIPVITSKQISTGINYNNNGWLVDIDWFYKVVKGVTTQSQGFQNQYEFVKSKGKYDVKGVDVLISKRLKKFNTWLSYSLMNNRYFFNELEADYFPSNFDVTQTFTMGTAYKLNKLKLSAGLNWHSGKPTTLPILGNEIINNEVNFGATNASNLEDYMRIDLSAIYDFKLGPHTKANIGISIWNLLDYENQINNFYRLNNEQVVETTQNSLGFTPNAVFRVYF</sequence>
<dbReference type="Proteomes" id="UP000184396">
    <property type="component" value="Unassembled WGS sequence"/>
</dbReference>
<evidence type="ECO:0000256" key="2">
    <source>
        <dbReference type="ARBA" id="ARBA00023136"/>
    </source>
</evidence>
<dbReference type="Gene3D" id="3.55.50.30">
    <property type="match status" value="1"/>
</dbReference>
<dbReference type="InterPro" id="IPR008969">
    <property type="entry name" value="CarboxyPept-like_regulatory"/>
</dbReference>
<comment type="subcellular location">
    <subcellularLocation>
        <location evidence="1">Cell outer membrane</location>
    </subcellularLocation>
</comment>
<dbReference type="EMBL" id="FQYK01000001">
    <property type="protein sequence ID" value="SHI29051.1"/>
    <property type="molecule type" value="Genomic_DNA"/>
</dbReference>
<dbReference type="STRING" id="1178825.SAMN05216261_0034"/>